<dbReference type="AlphaFoldDB" id="A0A9Q0S8K9"/>
<dbReference type="SMART" id="SM00443">
    <property type="entry name" value="G_patch"/>
    <property type="match status" value="1"/>
</dbReference>
<dbReference type="PROSITE" id="PS50174">
    <property type="entry name" value="G_PATCH"/>
    <property type="match status" value="1"/>
</dbReference>
<accession>A0A9Q0S8K9</accession>
<sequence>MSSEEEDYMSDIFLPKEDNEIRPGLIKSKANQRSIAVSTKKAKYDEDYRAKMKPTKFLEEERRQEGLSSAISSQNKGFAMLAKMGYKEGDSIGKTSKGILEPIGIDIKTDRGGLGRDAALKQLKEHRQMIRLNRLNKIESNDTISTAEFRKRMTEKAQGKQMEADLGKCQRACEKLDLEEHIEKPALEWFWPNRKTVDENEEKSEESGDDSDEEVEYELAEKLEMITNYLRTTYCFCHWCGTKYSDTSDLSSSCPGMNKDDH</sequence>
<dbReference type="Pfam" id="PF01585">
    <property type="entry name" value="G-patch"/>
    <property type="match status" value="1"/>
</dbReference>
<dbReference type="InterPro" id="IPR000467">
    <property type="entry name" value="G_patch_dom"/>
</dbReference>
<gene>
    <name evidence="6" type="primary">GPATCH11</name>
    <name evidence="6" type="ORF">Bhyg_02657</name>
</gene>
<organism evidence="6 7">
    <name type="scientific">Pseudolycoriella hygida</name>
    <dbReference type="NCBI Taxonomy" id="35572"/>
    <lineage>
        <taxon>Eukaryota</taxon>
        <taxon>Metazoa</taxon>
        <taxon>Ecdysozoa</taxon>
        <taxon>Arthropoda</taxon>
        <taxon>Hexapoda</taxon>
        <taxon>Insecta</taxon>
        <taxon>Pterygota</taxon>
        <taxon>Neoptera</taxon>
        <taxon>Endopterygota</taxon>
        <taxon>Diptera</taxon>
        <taxon>Nematocera</taxon>
        <taxon>Sciaroidea</taxon>
        <taxon>Sciaridae</taxon>
        <taxon>Pseudolycoriella</taxon>
    </lineage>
</organism>
<evidence type="ECO:0000313" key="6">
    <source>
        <dbReference type="EMBL" id="KAJ6647435.1"/>
    </source>
</evidence>
<comment type="similarity">
    <text evidence="1">Belongs to the GPATCH11 family.</text>
</comment>
<evidence type="ECO:0000256" key="4">
    <source>
        <dbReference type="SAM" id="MobiDB-lite"/>
    </source>
</evidence>
<comment type="caution">
    <text evidence="6">The sequence shown here is derived from an EMBL/GenBank/DDBJ whole genome shotgun (WGS) entry which is preliminary data.</text>
</comment>
<dbReference type="Proteomes" id="UP001151699">
    <property type="component" value="Chromosome A"/>
</dbReference>
<dbReference type="PANTHER" id="PTHR21032:SF0">
    <property type="entry name" value="G PATCH DOMAIN-CONTAINING PROTEIN 11"/>
    <property type="match status" value="1"/>
</dbReference>
<dbReference type="SMART" id="SM01173">
    <property type="entry name" value="DUF4187"/>
    <property type="match status" value="1"/>
</dbReference>
<evidence type="ECO:0000313" key="7">
    <source>
        <dbReference type="Proteomes" id="UP001151699"/>
    </source>
</evidence>
<dbReference type="InterPro" id="IPR025239">
    <property type="entry name" value="DUF4187"/>
</dbReference>
<protein>
    <recommendedName>
        <fullName evidence="2">G patch domain-containing protein 11</fullName>
    </recommendedName>
    <alternativeName>
        <fullName evidence="3">Coiled-coil domain-containing protein 75</fullName>
    </alternativeName>
</protein>
<feature type="region of interest" description="Disordered" evidence="4">
    <location>
        <begin position="21"/>
        <end position="40"/>
    </location>
</feature>
<name>A0A9Q0S8K9_9DIPT</name>
<evidence type="ECO:0000259" key="5">
    <source>
        <dbReference type="PROSITE" id="PS50174"/>
    </source>
</evidence>
<reference evidence="6" key="1">
    <citation type="submission" date="2022-07" db="EMBL/GenBank/DDBJ databases">
        <authorList>
            <person name="Trinca V."/>
            <person name="Uliana J.V.C."/>
            <person name="Torres T.T."/>
            <person name="Ward R.J."/>
            <person name="Monesi N."/>
        </authorList>
    </citation>
    <scope>NUCLEOTIDE SEQUENCE</scope>
    <source>
        <strain evidence="6">HSMRA1968</strain>
        <tissue evidence="6">Whole embryos</tissue>
    </source>
</reference>
<evidence type="ECO:0000256" key="3">
    <source>
        <dbReference type="ARBA" id="ARBA00030688"/>
    </source>
</evidence>
<dbReference type="GO" id="GO:0000776">
    <property type="term" value="C:kinetochore"/>
    <property type="evidence" value="ECO:0007669"/>
    <property type="project" value="TreeGrafter"/>
</dbReference>
<feature type="domain" description="G-patch" evidence="5">
    <location>
        <begin position="73"/>
        <end position="119"/>
    </location>
</feature>
<dbReference type="EMBL" id="WJQU01000001">
    <property type="protein sequence ID" value="KAJ6647435.1"/>
    <property type="molecule type" value="Genomic_DNA"/>
</dbReference>
<keyword evidence="7" id="KW-1185">Reference proteome</keyword>
<dbReference type="Pfam" id="PF13821">
    <property type="entry name" value="DUF4187"/>
    <property type="match status" value="1"/>
</dbReference>
<dbReference type="OrthoDB" id="786951at2759"/>
<dbReference type="GO" id="GO:0003676">
    <property type="term" value="F:nucleic acid binding"/>
    <property type="evidence" value="ECO:0007669"/>
    <property type="project" value="InterPro"/>
</dbReference>
<dbReference type="InterPro" id="IPR039249">
    <property type="entry name" value="GPATCH11"/>
</dbReference>
<proteinExistence type="inferred from homology"/>
<evidence type="ECO:0000256" key="1">
    <source>
        <dbReference type="ARBA" id="ARBA00007140"/>
    </source>
</evidence>
<evidence type="ECO:0000256" key="2">
    <source>
        <dbReference type="ARBA" id="ARBA00021978"/>
    </source>
</evidence>
<dbReference type="PANTHER" id="PTHR21032">
    <property type="entry name" value="G PATCH DOMAIN-CONTAINING PROTEIN 11"/>
    <property type="match status" value="1"/>
</dbReference>